<name>A0A1S9ZZ01_9GAMM</name>
<evidence type="ECO:0000313" key="4">
    <source>
        <dbReference type="Proteomes" id="UP000255279"/>
    </source>
</evidence>
<proteinExistence type="predicted"/>
<organism evidence="1 3">
    <name type="scientific">Moraxella caviae</name>
    <dbReference type="NCBI Taxonomy" id="34060"/>
    <lineage>
        <taxon>Bacteria</taxon>
        <taxon>Pseudomonadati</taxon>
        <taxon>Pseudomonadota</taxon>
        <taxon>Gammaproteobacteria</taxon>
        <taxon>Moraxellales</taxon>
        <taxon>Moraxellaceae</taxon>
        <taxon>Moraxella</taxon>
    </lineage>
</organism>
<dbReference type="AlphaFoldDB" id="A0A1S9ZZ01"/>
<protein>
    <submittedName>
        <fullName evidence="1">Uncharacterized protein</fullName>
    </submittedName>
</protein>
<evidence type="ECO:0000313" key="1">
    <source>
        <dbReference type="EMBL" id="OOR88637.1"/>
    </source>
</evidence>
<dbReference type="Proteomes" id="UP000190435">
    <property type="component" value="Unassembled WGS sequence"/>
</dbReference>
<accession>A0A1S9ZZ01</accession>
<sequence length="267" mass="31611">MAGKEFAPYVRNEERFKNHELMLDNFSIYCTPNLDYDKTVEKSVDIEGVVLGFQVEPTGNLFTLQVGDDYYNEEVYVLTEKWVRNESKVRVAGPLVEYQTTQRDEHGVKHPVTLKVVVPDEWEVLMDSRFGLCHLGVLFPKEADLTWRVKSLKEVIAYQCQDLDWWHKDIVLSLPPDDQCTDRELLIKEYGRGVLKDKQKELREAMKSQRKCIEAYGEFLERREFFRTQLKQMMGEEYSITDTIYKGNCLKRIEQRWEGMRKVKIYL</sequence>
<evidence type="ECO:0000313" key="3">
    <source>
        <dbReference type="Proteomes" id="UP000190435"/>
    </source>
</evidence>
<gene>
    <name evidence="1" type="ORF">B0181_07935</name>
    <name evidence="2" type="ORF">NCTC10293_01257</name>
</gene>
<dbReference type="EMBL" id="UGQE01000002">
    <property type="protein sequence ID" value="STZ13679.1"/>
    <property type="molecule type" value="Genomic_DNA"/>
</dbReference>
<reference evidence="2 4" key="2">
    <citation type="submission" date="2018-06" db="EMBL/GenBank/DDBJ databases">
        <authorList>
            <consortium name="Pathogen Informatics"/>
            <person name="Doyle S."/>
        </authorList>
    </citation>
    <scope>NUCLEOTIDE SEQUENCE [LARGE SCALE GENOMIC DNA]</scope>
    <source>
        <strain evidence="2 4">NCTC10293</strain>
    </source>
</reference>
<evidence type="ECO:0000313" key="2">
    <source>
        <dbReference type="EMBL" id="STZ13679.1"/>
    </source>
</evidence>
<dbReference type="EMBL" id="MUXU01000048">
    <property type="protein sequence ID" value="OOR88637.1"/>
    <property type="molecule type" value="Genomic_DNA"/>
</dbReference>
<dbReference type="Proteomes" id="UP000255279">
    <property type="component" value="Unassembled WGS sequence"/>
</dbReference>
<keyword evidence="3" id="KW-1185">Reference proteome</keyword>
<reference evidence="1 3" key="1">
    <citation type="submission" date="2017-02" db="EMBL/GenBank/DDBJ databases">
        <title>Draft genome sequence of Moraxella caviae CCUG 355 type strain.</title>
        <authorList>
            <person name="Engstrom-Jakobsson H."/>
            <person name="Salva-Serra F."/>
            <person name="Thorell K."/>
            <person name="Gonzales-Siles L."/>
            <person name="Karlsson R."/>
            <person name="Boulund F."/>
            <person name="Engstrand L."/>
            <person name="Moore E."/>
        </authorList>
    </citation>
    <scope>NUCLEOTIDE SEQUENCE [LARGE SCALE GENOMIC DNA]</scope>
    <source>
        <strain evidence="1 3">CCUG 355</strain>
    </source>
</reference>
<dbReference type="RefSeq" id="WP_078276972.1">
    <property type="nucleotide sequence ID" value="NZ_MUXU01000048.1"/>
</dbReference>